<evidence type="ECO:0008006" key="4">
    <source>
        <dbReference type="Google" id="ProtNLM"/>
    </source>
</evidence>
<evidence type="ECO:0000313" key="3">
    <source>
        <dbReference type="Proteomes" id="UP000294003"/>
    </source>
</evidence>
<feature type="region of interest" description="Disordered" evidence="1">
    <location>
        <begin position="1"/>
        <end position="33"/>
    </location>
</feature>
<dbReference type="EMBL" id="QJNS01000196">
    <property type="protein sequence ID" value="RYO83135.1"/>
    <property type="molecule type" value="Genomic_DNA"/>
</dbReference>
<dbReference type="Proteomes" id="UP000294003">
    <property type="component" value="Unassembled WGS sequence"/>
</dbReference>
<sequence length="220" mass="24532">MSQQQEPPSPAYYSLDISSNELQPEYDTGLDNTYASSDFYLSHADGEGEIDAFYGCDPPNQNIAGDQRNVAPAQDRRQRRRPRPKPSASNTQTQLPYKPIAPKSAQDKSSDLPEYGTDYANLAPYGENLEYGGHAGSQDFTQNYGGSYAEPSSSHSQLPEMIRRGWKECTNCNEWKPSNEFISAPTSGSRATRQCSHCREICRKFYYKQKQKRASAGGSS</sequence>
<protein>
    <recommendedName>
        <fullName evidence="4">GATA-type domain-containing protein</fullName>
    </recommendedName>
</protein>
<proteinExistence type="predicted"/>
<comment type="caution">
    <text evidence="2">The sequence shown here is derived from an EMBL/GenBank/DDBJ whole genome shotgun (WGS) entry which is preliminary data.</text>
</comment>
<accession>A0ABY0H2H7</accession>
<gene>
    <name evidence="2" type="ORF">DL762_006303</name>
</gene>
<keyword evidence="3" id="KW-1185">Reference proteome</keyword>
<evidence type="ECO:0000313" key="2">
    <source>
        <dbReference type="EMBL" id="RYO83135.1"/>
    </source>
</evidence>
<name>A0ABY0H2H7_9PEZI</name>
<feature type="region of interest" description="Disordered" evidence="1">
    <location>
        <begin position="49"/>
        <end position="119"/>
    </location>
</feature>
<evidence type="ECO:0000256" key="1">
    <source>
        <dbReference type="SAM" id="MobiDB-lite"/>
    </source>
</evidence>
<reference evidence="2 3" key="1">
    <citation type="submission" date="2018-06" db="EMBL/GenBank/DDBJ databases">
        <title>Complete Genomes of Monosporascus.</title>
        <authorList>
            <person name="Robinson A.J."/>
            <person name="Natvig D.O."/>
        </authorList>
    </citation>
    <scope>NUCLEOTIDE SEQUENCE [LARGE SCALE GENOMIC DNA]</scope>
    <source>
        <strain evidence="2 3">CBS 609.92</strain>
    </source>
</reference>
<organism evidence="2 3">
    <name type="scientific">Monosporascus cannonballus</name>
    <dbReference type="NCBI Taxonomy" id="155416"/>
    <lineage>
        <taxon>Eukaryota</taxon>
        <taxon>Fungi</taxon>
        <taxon>Dikarya</taxon>
        <taxon>Ascomycota</taxon>
        <taxon>Pezizomycotina</taxon>
        <taxon>Sordariomycetes</taxon>
        <taxon>Xylariomycetidae</taxon>
        <taxon>Xylariales</taxon>
        <taxon>Xylariales incertae sedis</taxon>
        <taxon>Monosporascus</taxon>
    </lineage>
</organism>